<protein>
    <submittedName>
        <fullName evidence="1">Uncharacterized protein</fullName>
    </submittedName>
</protein>
<dbReference type="Proteomes" id="UP001152484">
    <property type="component" value="Unassembled WGS sequence"/>
</dbReference>
<evidence type="ECO:0000313" key="1">
    <source>
        <dbReference type="EMBL" id="CAH9114171.1"/>
    </source>
</evidence>
<accession>A0A9P0ZTB1</accession>
<evidence type="ECO:0000313" key="2">
    <source>
        <dbReference type="Proteomes" id="UP001152484"/>
    </source>
</evidence>
<reference evidence="1" key="1">
    <citation type="submission" date="2022-07" db="EMBL/GenBank/DDBJ databases">
        <authorList>
            <person name="Macas J."/>
            <person name="Novak P."/>
            <person name="Neumann P."/>
        </authorList>
    </citation>
    <scope>NUCLEOTIDE SEQUENCE</scope>
</reference>
<gene>
    <name evidence="1" type="ORF">CEURO_LOCUS20310</name>
</gene>
<comment type="caution">
    <text evidence="1">The sequence shown here is derived from an EMBL/GenBank/DDBJ whole genome shotgun (WGS) entry which is preliminary data.</text>
</comment>
<keyword evidence="2" id="KW-1185">Reference proteome</keyword>
<proteinExistence type="predicted"/>
<sequence>MYYLMLKHTHHMLTIHKYRDQICHMANLMVRHKSPQNILNYINGPRAFKWNIFQHPVLRVKFQKWFHDRRKEASENNMTMSPAAEEVLLNLLHDSAGMIVSYLLLSN</sequence>
<organism evidence="1 2">
    <name type="scientific">Cuscuta europaea</name>
    <name type="common">European dodder</name>
    <dbReference type="NCBI Taxonomy" id="41803"/>
    <lineage>
        <taxon>Eukaryota</taxon>
        <taxon>Viridiplantae</taxon>
        <taxon>Streptophyta</taxon>
        <taxon>Embryophyta</taxon>
        <taxon>Tracheophyta</taxon>
        <taxon>Spermatophyta</taxon>
        <taxon>Magnoliopsida</taxon>
        <taxon>eudicotyledons</taxon>
        <taxon>Gunneridae</taxon>
        <taxon>Pentapetalae</taxon>
        <taxon>asterids</taxon>
        <taxon>lamiids</taxon>
        <taxon>Solanales</taxon>
        <taxon>Convolvulaceae</taxon>
        <taxon>Cuscuteae</taxon>
        <taxon>Cuscuta</taxon>
        <taxon>Cuscuta subgen. Cuscuta</taxon>
    </lineage>
</organism>
<dbReference type="AlphaFoldDB" id="A0A9P0ZTB1"/>
<dbReference type="EMBL" id="CAMAPE010000062">
    <property type="protein sequence ID" value="CAH9114171.1"/>
    <property type="molecule type" value="Genomic_DNA"/>
</dbReference>
<name>A0A9P0ZTB1_CUSEU</name>